<dbReference type="Gene3D" id="3.40.390.10">
    <property type="entry name" value="Collagenase (Catalytic Domain)"/>
    <property type="match status" value="2"/>
</dbReference>
<evidence type="ECO:0000256" key="2">
    <source>
        <dbReference type="ARBA" id="ARBA00007357"/>
    </source>
</evidence>
<reference evidence="10 11" key="2">
    <citation type="submission" date="2018-11" db="EMBL/GenBank/DDBJ databases">
        <authorList>
            <consortium name="Pathogen Informatics"/>
        </authorList>
    </citation>
    <scope>NUCLEOTIDE SEQUENCE [LARGE SCALE GENOMIC DNA]</scope>
    <source>
        <strain evidence="10 11">Costa Rica</strain>
    </source>
</reference>
<keyword evidence="11" id="KW-1185">Reference proteome</keyword>
<comment type="similarity">
    <text evidence="2">Belongs to the peptidase M13 family.</text>
</comment>
<keyword evidence="4" id="KW-0479">Metal-binding</keyword>
<dbReference type="GO" id="GO:0006508">
    <property type="term" value="P:proteolysis"/>
    <property type="evidence" value="ECO:0007669"/>
    <property type="project" value="UniProtKB-KW"/>
</dbReference>
<dbReference type="GO" id="GO:0046872">
    <property type="term" value="F:metal ion binding"/>
    <property type="evidence" value="ECO:0007669"/>
    <property type="project" value="UniProtKB-KW"/>
</dbReference>
<evidence type="ECO:0000256" key="4">
    <source>
        <dbReference type="ARBA" id="ARBA00022723"/>
    </source>
</evidence>
<dbReference type="AlphaFoldDB" id="A0A158PF92"/>
<keyword evidence="3" id="KW-0645">Protease</keyword>
<evidence type="ECO:0000259" key="8">
    <source>
        <dbReference type="Pfam" id="PF01431"/>
    </source>
</evidence>
<dbReference type="SUPFAM" id="SSF55486">
    <property type="entry name" value="Metalloproteases ('zincins'), catalytic domain"/>
    <property type="match status" value="1"/>
</dbReference>
<evidence type="ECO:0000313" key="11">
    <source>
        <dbReference type="Proteomes" id="UP000267027"/>
    </source>
</evidence>
<gene>
    <name evidence="10" type="ORF">ACOC_LOCUS3064</name>
</gene>
<dbReference type="PANTHER" id="PTHR11733">
    <property type="entry name" value="ZINC METALLOPROTEASE FAMILY M13 NEPRILYSIN-RELATED"/>
    <property type="match status" value="1"/>
</dbReference>
<dbReference type="InterPro" id="IPR000718">
    <property type="entry name" value="Peptidase_M13"/>
</dbReference>
<dbReference type="InterPro" id="IPR024079">
    <property type="entry name" value="MetalloPept_cat_dom_sf"/>
</dbReference>
<dbReference type="GO" id="GO:0004222">
    <property type="term" value="F:metalloendopeptidase activity"/>
    <property type="evidence" value="ECO:0007669"/>
    <property type="project" value="InterPro"/>
</dbReference>
<evidence type="ECO:0000256" key="7">
    <source>
        <dbReference type="ARBA" id="ARBA00023049"/>
    </source>
</evidence>
<organism evidence="12">
    <name type="scientific">Angiostrongylus costaricensis</name>
    <name type="common">Nematode worm</name>
    <dbReference type="NCBI Taxonomy" id="334426"/>
    <lineage>
        <taxon>Eukaryota</taxon>
        <taxon>Metazoa</taxon>
        <taxon>Ecdysozoa</taxon>
        <taxon>Nematoda</taxon>
        <taxon>Chromadorea</taxon>
        <taxon>Rhabditida</taxon>
        <taxon>Rhabditina</taxon>
        <taxon>Rhabditomorpha</taxon>
        <taxon>Strongyloidea</taxon>
        <taxon>Metastrongylidae</taxon>
        <taxon>Angiostrongylus</taxon>
    </lineage>
</organism>
<evidence type="ECO:0000256" key="1">
    <source>
        <dbReference type="ARBA" id="ARBA00001947"/>
    </source>
</evidence>
<dbReference type="Pfam" id="PF01431">
    <property type="entry name" value="Peptidase_M13"/>
    <property type="match status" value="1"/>
</dbReference>
<dbReference type="PROSITE" id="PS51885">
    <property type="entry name" value="NEPRILYSIN"/>
    <property type="match status" value="1"/>
</dbReference>
<accession>A0A158PF92</accession>
<dbReference type="Pfam" id="PF05649">
    <property type="entry name" value="Peptidase_M13_N"/>
    <property type="match status" value="1"/>
</dbReference>
<keyword evidence="7" id="KW-0482">Metalloprotease</keyword>
<feature type="domain" description="Peptidase M13 C-terminal" evidence="8">
    <location>
        <begin position="453"/>
        <end position="619"/>
    </location>
</feature>
<evidence type="ECO:0000256" key="5">
    <source>
        <dbReference type="ARBA" id="ARBA00022801"/>
    </source>
</evidence>
<feature type="domain" description="Peptidase M13 N-terminal" evidence="9">
    <location>
        <begin position="58"/>
        <end position="385"/>
    </location>
</feature>
<evidence type="ECO:0000259" key="9">
    <source>
        <dbReference type="Pfam" id="PF05649"/>
    </source>
</evidence>
<evidence type="ECO:0000313" key="10">
    <source>
        <dbReference type="EMBL" id="VDM54649.1"/>
    </source>
</evidence>
<comment type="cofactor">
    <cofactor evidence="1">
        <name>Zn(2+)</name>
        <dbReference type="ChEBI" id="CHEBI:29105"/>
    </cofactor>
</comment>
<dbReference type="Gene3D" id="1.10.1380.10">
    <property type="entry name" value="Neutral endopeptidase , domain2"/>
    <property type="match status" value="1"/>
</dbReference>
<sequence length="621" mass="73254">MSNANIKNGVLSFDDFKLEAEGLQYKRIRRPDYRNDERRRHVIHYPELVNSVDRSVDPCTDFYSFVCNGWIKENPIPEQRFLYTQTEMLDEKITKQMREILMTSAPHPSREHGLMTIFYKKCLYNSLDRKTDGIIKMFQKMRELKKTTSITEWLLIMRSESLFYELTVSADDYNSTINILQIAPSSSMLSAQTYFNPAYSREYAATRTVLFNILALISAEDTHKEFFSANIMDQTRRVESLLRVDQTLAKIDWFHYVTALLPLRLRHTVTTQPFRIVQFRAVQRLEEFMLSIDEQTMLDYLDWKEFQSQLYGVKGRNLTNDCVKLTTETFRDIAGKHYLEQHFDFGSVFAMKELIEDIRSAFMELLVENNWMDESTKKRAREKVRQSAIESDDICIFKLHFTSQNSFYDIVMAINRWGQERTFMRLEQLNSRDVFDTSVVEVNAFYDVNQNQIGASYDKLGNRRNWWNKITYKNFEIKKKCFEKQYGNISVKDVNVKKRILQAIKRFQIDGKRTEGENIADNGGIRAAIRAALRLFERTPEQFTIVGLEDFTPMQYFFMSYAFMWCGSIRTAMLLDILATDVHPPDMYRVNVVLSNQPEFARTFDCKRNSNMNPENTCTLW</sequence>
<evidence type="ECO:0000256" key="3">
    <source>
        <dbReference type="ARBA" id="ARBA00022670"/>
    </source>
</evidence>
<dbReference type="OMA" id="NWWDEAT"/>
<dbReference type="InterPro" id="IPR042089">
    <property type="entry name" value="Peptidase_M13_dom_2"/>
</dbReference>
<dbReference type="PANTHER" id="PTHR11733:SF222">
    <property type="entry name" value="IP12942P"/>
    <property type="match status" value="1"/>
</dbReference>
<dbReference type="OrthoDB" id="6475849at2759"/>
<reference evidence="12" key="1">
    <citation type="submission" date="2016-04" db="UniProtKB">
        <authorList>
            <consortium name="WormBaseParasite"/>
        </authorList>
    </citation>
    <scope>IDENTIFICATION</scope>
</reference>
<evidence type="ECO:0000313" key="12">
    <source>
        <dbReference type="WBParaSite" id="ACOC_0000306301-mRNA-1"/>
    </source>
</evidence>
<protein>
    <submittedName>
        <fullName evidence="12">Peptidase_M13 domain-containing protein</fullName>
    </submittedName>
</protein>
<dbReference type="CDD" id="cd08662">
    <property type="entry name" value="M13"/>
    <property type="match status" value="1"/>
</dbReference>
<evidence type="ECO:0000256" key="6">
    <source>
        <dbReference type="ARBA" id="ARBA00022833"/>
    </source>
</evidence>
<keyword evidence="5" id="KW-0378">Hydrolase</keyword>
<dbReference type="InterPro" id="IPR008753">
    <property type="entry name" value="Peptidase_M13_N"/>
</dbReference>
<dbReference type="WBParaSite" id="ACOC_0000306301-mRNA-1">
    <property type="protein sequence ID" value="ACOC_0000306301-mRNA-1"/>
    <property type="gene ID" value="ACOC_0000306301"/>
</dbReference>
<keyword evidence="6" id="KW-0862">Zinc</keyword>
<dbReference type="EMBL" id="UYYA01000783">
    <property type="protein sequence ID" value="VDM54649.1"/>
    <property type="molecule type" value="Genomic_DNA"/>
</dbReference>
<dbReference type="Proteomes" id="UP000267027">
    <property type="component" value="Unassembled WGS sequence"/>
</dbReference>
<name>A0A158PF92_ANGCS</name>
<proteinExistence type="inferred from homology"/>
<dbReference type="InterPro" id="IPR018497">
    <property type="entry name" value="Peptidase_M13_C"/>
</dbReference>
<dbReference type="GO" id="GO:0005886">
    <property type="term" value="C:plasma membrane"/>
    <property type="evidence" value="ECO:0007669"/>
    <property type="project" value="TreeGrafter"/>
</dbReference>